<accession>A0A090E1J5</accession>
<keyword evidence="7" id="KW-1185">Reference proteome</keyword>
<dbReference type="SUPFAM" id="SSF51569">
    <property type="entry name" value="Aldolase"/>
    <property type="match status" value="1"/>
</dbReference>
<feature type="active site" description="Proton donor/acceptor" evidence="3">
    <location>
        <position position="132"/>
    </location>
</feature>
<feature type="binding site" evidence="4">
    <location>
        <position position="202"/>
    </location>
    <ligand>
        <name>pyruvate</name>
        <dbReference type="ChEBI" id="CHEBI:15361"/>
    </ligand>
</feature>
<dbReference type="PANTHER" id="PTHR12128:SF72">
    <property type="entry name" value="DIHYDRODIPICOLINATE SYNTHASE"/>
    <property type="match status" value="1"/>
</dbReference>
<dbReference type="GO" id="GO:0008840">
    <property type="term" value="F:4-hydroxy-tetrahydrodipicolinate synthase activity"/>
    <property type="evidence" value="ECO:0007669"/>
    <property type="project" value="TreeGrafter"/>
</dbReference>
<dbReference type="InterPro" id="IPR013785">
    <property type="entry name" value="Aldolase_TIM"/>
</dbReference>
<proteinExistence type="inferred from homology"/>
<dbReference type="EMBL" id="CCMZ01000034">
    <property type="protein sequence ID" value="CDX23254.1"/>
    <property type="molecule type" value="Genomic_DNA"/>
</dbReference>
<dbReference type="PIRSF" id="PIRSF001365">
    <property type="entry name" value="DHDPS"/>
    <property type="match status" value="1"/>
</dbReference>
<organism evidence="6 7">
    <name type="scientific">Mesorhizobium plurifarium</name>
    <dbReference type="NCBI Taxonomy" id="69974"/>
    <lineage>
        <taxon>Bacteria</taxon>
        <taxon>Pseudomonadati</taxon>
        <taxon>Pseudomonadota</taxon>
        <taxon>Alphaproteobacteria</taxon>
        <taxon>Hyphomicrobiales</taxon>
        <taxon>Phyllobacteriaceae</taxon>
        <taxon>Mesorhizobium</taxon>
    </lineage>
</organism>
<dbReference type="Gene3D" id="3.20.20.70">
    <property type="entry name" value="Aldolase class I"/>
    <property type="match status" value="1"/>
</dbReference>
<gene>
    <name evidence="6" type="ORF">MPL3356_40294</name>
</gene>
<dbReference type="PANTHER" id="PTHR12128">
    <property type="entry name" value="DIHYDRODIPICOLINATE SYNTHASE"/>
    <property type="match status" value="1"/>
</dbReference>
<keyword evidence="1 2" id="KW-0456">Lyase</keyword>
<evidence type="ECO:0000313" key="7">
    <source>
        <dbReference type="Proteomes" id="UP000045285"/>
    </source>
</evidence>
<reference evidence="7" key="1">
    <citation type="submission" date="2014-08" db="EMBL/GenBank/DDBJ databases">
        <authorList>
            <person name="Moulin L."/>
        </authorList>
    </citation>
    <scope>NUCLEOTIDE SEQUENCE [LARGE SCALE GENOMIC DNA]</scope>
</reference>
<sequence length="311" mass="34279">MWTGVFPAVTTKFTADDRLDHAEMERCYSLQMEAGCDGIIVCGSLGEGPMLSPDEKIEVLKTAQKVAGKKPVLLTVNEPGTREAAAIARRAATEGADGLMVVPSPIYHTNPEETVAALRAVAEAGDLPVMIYSNRLAYRVDVTVDLMEELASDKRFVAIKESSDDIRRSTEIINRFGDRYDLFTGVDNLAFEALSVGAIGWVAGLVTAFPRETVAIYQLMRQGRREEALAIYRWFRPLLDLDVSTYLVQNIKLAEVLAIGTNDRVRMPRQPLSGERRKAVEKIVRDALAARPKLPSLQTSPRSTDKLVAAE</sequence>
<feature type="region of interest" description="Disordered" evidence="5">
    <location>
        <begin position="291"/>
        <end position="311"/>
    </location>
</feature>
<dbReference type="AlphaFoldDB" id="A0A090E1J5"/>
<dbReference type="Pfam" id="PF00701">
    <property type="entry name" value="DHDPS"/>
    <property type="match status" value="1"/>
</dbReference>
<evidence type="ECO:0000256" key="1">
    <source>
        <dbReference type="ARBA" id="ARBA00023239"/>
    </source>
</evidence>
<evidence type="ECO:0000313" key="6">
    <source>
        <dbReference type="EMBL" id="CDX23254.1"/>
    </source>
</evidence>
<name>A0A090E1J5_MESPL</name>
<evidence type="ECO:0000256" key="2">
    <source>
        <dbReference type="PIRNR" id="PIRNR001365"/>
    </source>
</evidence>
<evidence type="ECO:0000256" key="5">
    <source>
        <dbReference type="SAM" id="MobiDB-lite"/>
    </source>
</evidence>
<dbReference type="SMART" id="SM01130">
    <property type="entry name" value="DHDPS"/>
    <property type="match status" value="1"/>
</dbReference>
<protein>
    <submittedName>
        <fullName evidence="6">Dihydrodipicolinate synthase</fullName>
    </submittedName>
</protein>
<feature type="active site" description="Schiff-base intermediate with substrate" evidence="3">
    <location>
        <position position="160"/>
    </location>
</feature>
<evidence type="ECO:0000256" key="4">
    <source>
        <dbReference type="PIRSR" id="PIRSR001365-2"/>
    </source>
</evidence>
<dbReference type="PRINTS" id="PR00146">
    <property type="entry name" value="DHPICSNTHASE"/>
</dbReference>
<evidence type="ECO:0000256" key="3">
    <source>
        <dbReference type="PIRSR" id="PIRSR001365-1"/>
    </source>
</evidence>
<dbReference type="STRING" id="69974.MPLDJ20_90189"/>
<comment type="similarity">
    <text evidence="2">Belongs to the DapA family.</text>
</comment>
<dbReference type="InterPro" id="IPR002220">
    <property type="entry name" value="DapA-like"/>
</dbReference>
<dbReference type="CDD" id="cd00408">
    <property type="entry name" value="DHDPS-like"/>
    <property type="match status" value="1"/>
</dbReference>
<dbReference type="Proteomes" id="UP000045285">
    <property type="component" value="Unassembled WGS sequence"/>
</dbReference>